<evidence type="ECO:0000313" key="2">
    <source>
        <dbReference type="EMBL" id="EFI27851.1"/>
    </source>
</evidence>
<keyword evidence="3" id="KW-1185">Reference proteome</keyword>
<dbReference type="VEuPathDB" id="FungiDB:CC1G_14344"/>
<dbReference type="AlphaFoldDB" id="D6RLY0"/>
<organism evidence="2 3">
    <name type="scientific">Coprinopsis cinerea (strain Okayama-7 / 130 / ATCC MYA-4618 / FGSC 9003)</name>
    <name type="common">Inky cap fungus</name>
    <name type="synonym">Hormographiella aspergillata</name>
    <dbReference type="NCBI Taxonomy" id="240176"/>
    <lineage>
        <taxon>Eukaryota</taxon>
        <taxon>Fungi</taxon>
        <taxon>Dikarya</taxon>
        <taxon>Basidiomycota</taxon>
        <taxon>Agaricomycotina</taxon>
        <taxon>Agaricomycetes</taxon>
        <taxon>Agaricomycetidae</taxon>
        <taxon>Agaricales</taxon>
        <taxon>Agaricineae</taxon>
        <taxon>Psathyrellaceae</taxon>
        <taxon>Coprinopsis</taxon>
    </lineage>
</organism>
<proteinExistence type="predicted"/>
<comment type="caution">
    <text evidence="2">The sequence shown here is derived from an EMBL/GenBank/DDBJ whole genome shotgun (WGS) entry which is preliminary data.</text>
</comment>
<dbReference type="EMBL" id="AACS02000004">
    <property type="protein sequence ID" value="EFI27851.1"/>
    <property type="molecule type" value="Genomic_DNA"/>
</dbReference>
<accession>D6RLY0</accession>
<feature type="coiled-coil region" evidence="1">
    <location>
        <begin position="74"/>
        <end position="101"/>
    </location>
</feature>
<protein>
    <submittedName>
        <fullName evidence="2">Uncharacterized protein</fullName>
    </submittedName>
</protein>
<keyword evidence="1" id="KW-0175">Coiled coil</keyword>
<dbReference type="RefSeq" id="XP_002911345.1">
    <property type="nucleotide sequence ID" value="XM_002911299.1"/>
</dbReference>
<reference evidence="2 3" key="1">
    <citation type="journal article" date="2010" name="Proc. Natl. Acad. Sci. U.S.A.">
        <title>Insights into evolution of multicellular fungi from the assembled chromosomes of the mushroom Coprinopsis cinerea (Coprinus cinereus).</title>
        <authorList>
            <person name="Stajich J.E."/>
            <person name="Wilke S.K."/>
            <person name="Ahren D."/>
            <person name="Au C.H."/>
            <person name="Birren B.W."/>
            <person name="Borodovsky M."/>
            <person name="Burns C."/>
            <person name="Canback B."/>
            <person name="Casselton L.A."/>
            <person name="Cheng C.K."/>
            <person name="Deng J."/>
            <person name="Dietrich F.S."/>
            <person name="Fargo D.C."/>
            <person name="Farman M.L."/>
            <person name="Gathman A.C."/>
            <person name="Goldberg J."/>
            <person name="Guigo R."/>
            <person name="Hoegger P.J."/>
            <person name="Hooker J.B."/>
            <person name="Huggins A."/>
            <person name="James T.Y."/>
            <person name="Kamada T."/>
            <person name="Kilaru S."/>
            <person name="Kodira C."/>
            <person name="Kues U."/>
            <person name="Kupfer D."/>
            <person name="Kwan H.S."/>
            <person name="Lomsadze A."/>
            <person name="Li W."/>
            <person name="Lilly W.W."/>
            <person name="Ma L.J."/>
            <person name="Mackey A.J."/>
            <person name="Manning G."/>
            <person name="Martin F."/>
            <person name="Muraguchi H."/>
            <person name="Natvig D.O."/>
            <person name="Palmerini H."/>
            <person name="Ramesh M.A."/>
            <person name="Rehmeyer C.J."/>
            <person name="Roe B.A."/>
            <person name="Shenoy N."/>
            <person name="Stanke M."/>
            <person name="Ter-Hovhannisyan V."/>
            <person name="Tunlid A."/>
            <person name="Velagapudi R."/>
            <person name="Vision T.J."/>
            <person name="Zeng Q."/>
            <person name="Zolan M.E."/>
            <person name="Pukkila P.J."/>
        </authorList>
    </citation>
    <scope>NUCLEOTIDE SEQUENCE [LARGE SCALE GENOMIC DNA]</scope>
    <source>
        <strain evidence="3">Okayama-7 / 130 / ATCC MYA-4618 / FGSC 9003</strain>
    </source>
</reference>
<evidence type="ECO:0000256" key="1">
    <source>
        <dbReference type="SAM" id="Coils"/>
    </source>
</evidence>
<dbReference type="HOGENOM" id="CLU_2291555_0_0_1"/>
<evidence type="ECO:0000313" key="3">
    <source>
        <dbReference type="Proteomes" id="UP000001861"/>
    </source>
</evidence>
<dbReference type="InParanoid" id="D6RLY0"/>
<sequence>MSAEDLELAICRDLRKDWGLQLTLEHRVIAIDLRFSIYDVEELVTKLNDLSSTVADENDAETIRGEILPYAEKLADMLIALQEANRRCRKLARDLERVTYQ</sequence>
<name>D6RLY0_COPC7</name>
<gene>
    <name evidence="2" type="ORF">CC1G_14344</name>
</gene>
<dbReference type="Proteomes" id="UP000001861">
    <property type="component" value="Unassembled WGS sequence"/>
</dbReference>
<dbReference type="KEGG" id="cci:CC1G_14344"/>
<dbReference type="GeneID" id="9379879"/>